<feature type="transmembrane region" description="Helical" evidence="8">
    <location>
        <begin position="36"/>
        <end position="59"/>
    </location>
</feature>
<dbReference type="GO" id="GO:0006171">
    <property type="term" value="P:cAMP biosynthetic process"/>
    <property type="evidence" value="ECO:0007669"/>
    <property type="project" value="TreeGrafter"/>
</dbReference>
<dbReference type="InterPro" id="IPR003660">
    <property type="entry name" value="HAMP_dom"/>
</dbReference>
<dbReference type="GO" id="GO:0005886">
    <property type="term" value="C:plasma membrane"/>
    <property type="evidence" value="ECO:0007669"/>
    <property type="project" value="UniProtKB-SubCell"/>
</dbReference>
<dbReference type="PANTHER" id="PTHR43081:SF17">
    <property type="entry name" value="BLL5647 PROTEIN"/>
    <property type="match status" value="1"/>
</dbReference>
<organism evidence="11 12">
    <name type="scientific">Nocardioides zeae</name>
    <dbReference type="NCBI Taxonomy" id="1457234"/>
    <lineage>
        <taxon>Bacteria</taxon>
        <taxon>Bacillati</taxon>
        <taxon>Actinomycetota</taxon>
        <taxon>Actinomycetes</taxon>
        <taxon>Propionibacteriales</taxon>
        <taxon>Nocardioidaceae</taxon>
        <taxon>Nocardioides</taxon>
    </lineage>
</organism>
<dbReference type="GO" id="GO:0004016">
    <property type="term" value="F:adenylate cyclase activity"/>
    <property type="evidence" value="ECO:0007669"/>
    <property type="project" value="UniProtKB-ARBA"/>
</dbReference>
<dbReference type="InterPro" id="IPR029787">
    <property type="entry name" value="Nucleotide_cyclase"/>
</dbReference>
<evidence type="ECO:0000259" key="9">
    <source>
        <dbReference type="PROSITE" id="PS50125"/>
    </source>
</evidence>
<dbReference type="PROSITE" id="PS50125">
    <property type="entry name" value="GUANYLATE_CYCLASE_2"/>
    <property type="match status" value="1"/>
</dbReference>
<evidence type="ECO:0000256" key="4">
    <source>
        <dbReference type="ARBA" id="ARBA00022692"/>
    </source>
</evidence>
<dbReference type="InterPro" id="IPR001054">
    <property type="entry name" value="A/G_cyclase"/>
</dbReference>
<dbReference type="PROSITE" id="PS50885">
    <property type="entry name" value="HAMP"/>
    <property type="match status" value="1"/>
</dbReference>
<feature type="transmembrane region" description="Helical" evidence="8">
    <location>
        <begin position="130"/>
        <end position="147"/>
    </location>
</feature>
<dbReference type="SMART" id="SM00304">
    <property type="entry name" value="HAMP"/>
    <property type="match status" value="1"/>
</dbReference>
<dbReference type="PANTHER" id="PTHR43081">
    <property type="entry name" value="ADENYLATE CYCLASE, TERMINAL-DIFFERENTIATION SPECIFIC-RELATED"/>
    <property type="match status" value="1"/>
</dbReference>
<sequence>MRSVSTEPSVAAAAYGSRLLGRTDQSTRSLRVRVQLLLTAVLLTANLIGAVVVASVLLLVRPSEPVTGAYWLAHAIAVPVYVAAAAVVGVLTITRALLRVLTWAREDRAPREDEVRATLRAPRLALVRQGVLWAGGVALFTAVPLWLQPSMALTEGIAVTLAGVLVCAISYLWTEFILRPITARALVQGPPPVGRTSGVHRRLIVFWVLGTGVPVAVLMLCGILALAGDDQVDLTRLAVLCLVLGGVVLLFGYMIIGLTSRSIVAPIASVRHALAAVEDGRLDVTIPVYDATEIGHLQSGFNRMAAGLRERERIRDLFGRHVGQEVAAAAVSADVELGGETRVVSVLFVDLMGSTAMATRLEPQEVVTVLNRFCAVVVDEVDRAGGLVNKFMGDAVLAVFGAPVPRDDHATAALRAARAIAARLAAEVPEIRAGVGVATGEAVAGNVGDERRFEYTVIGDAVNSAARLTELAKKRPGLVLAADASLAAADDDEAARWRPDGEEVLRGRATPTGLAVPR</sequence>
<dbReference type="AlphaFoldDB" id="A0A6P0HI30"/>
<dbReference type="Gene3D" id="3.30.70.1230">
    <property type="entry name" value="Nucleotide cyclase"/>
    <property type="match status" value="1"/>
</dbReference>
<evidence type="ECO:0000256" key="1">
    <source>
        <dbReference type="ARBA" id="ARBA00004651"/>
    </source>
</evidence>
<dbReference type="InterPro" id="IPR050697">
    <property type="entry name" value="Adenylyl/Guanylyl_Cyclase_3/4"/>
</dbReference>
<feature type="transmembrane region" description="Helical" evidence="8">
    <location>
        <begin position="234"/>
        <end position="256"/>
    </location>
</feature>
<keyword evidence="5 8" id="KW-1133">Transmembrane helix</keyword>
<evidence type="ECO:0000256" key="5">
    <source>
        <dbReference type="ARBA" id="ARBA00022989"/>
    </source>
</evidence>
<evidence type="ECO:0000259" key="10">
    <source>
        <dbReference type="PROSITE" id="PS50885"/>
    </source>
</evidence>
<evidence type="ECO:0000256" key="6">
    <source>
        <dbReference type="ARBA" id="ARBA00023136"/>
    </source>
</evidence>
<gene>
    <name evidence="11" type="ORF">G3T38_08680</name>
</gene>
<evidence type="ECO:0000256" key="3">
    <source>
        <dbReference type="ARBA" id="ARBA00022475"/>
    </source>
</evidence>
<dbReference type="Pfam" id="PF00211">
    <property type="entry name" value="Guanylate_cyc"/>
    <property type="match status" value="1"/>
</dbReference>
<feature type="transmembrane region" description="Helical" evidence="8">
    <location>
        <begin position="71"/>
        <end position="98"/>
    </location>
</feature>
<dbReference type="Proteomes" id="UP000468687">
    <property type="component" value="Unassembled WGS sequence"/>
</dbReference>
<dbReference type="SMART" id="SM00044">
    <property type="entry name" value="CYCc"/>
    <property type="match status" value="1"/>
</dbReference>
<dbReference type="EMBL" id="JAAGXA010000005">
    <property type="protein sequence ID" value="NEN78352.1"/>
    <property type="molecule type" value="Genomic_DNA"/>
</dbReference>
<feature type="domain" description="HAMP" evidence="10">
    <location>
        <begin position="261"/>
        <end position="313"/>
    </location>
</feature>
<dbReference type="RefSeq" id="WP_163771897.1">
    <property type="nucleotide sequence ID" value="NZ_JAAGXA010000005.1"/>
</dbReference>
<evidence type="ECO:0000313" key="11">
    <source>
        <dbReference type="EMBL" id="NEN78352.1"/>
    </source>
</evidence>
<evidence type="ECO:0000256" key="8">
    <source>
        <dbReference type="SAM" id="Phobius"/>
    </source>
</evidence>
<dbReference type="CDD" id="cd07302">
    <property type="entry name" value="CHD"/>
    <property type="match status" value="1"/>
</dbReference>
<proteinExistence type="inferred from homology"/>
<dbReference type="Gene3D" id="6.10.340.10">
    <property type="match status" value="1"/>
</dbReference>
<evidence type="ECO:0000313" key="12">
    <source>
        <dbReference type="Proteomes" id="UP000468687"/>
    </source>
</evidence>
<feature type="transmembrane region" description="Helical" evidence="8">
    <location>
        <begin position="204"/>
        <end position="228"/>
    </location>
</feature>
<name>A0A6P0HI30_9ACTN</name>
<comment type="subcellular location">
    <subcellularLocation>
        <location evidence="1">Cell membrane</location>
        <topology evidence="1">Multi-pass membrane protein</topology>
    </subcellularLocation>
</comment>
<accession>A0A6P0HI30</accession>
<feature type="region of interest" description="Disordered" evidence="7">
    <location>
        <begin position="498"/>
        <end position="518"/>
    </location>
</feature>
<dbReference type="GO" id="GO:0035556">
    <property type="term" value="P:intracellular signal transduction"/>
    <property type="evidence" value="ECO:0007669"/>
    <property type="project" value="InterPro"/>
</dbReference>
<reference evidence="11 12" key="1">
    <citation type="journal article" date="2014" name="Int. J. Syst. Evol. Microbiol.">
        <title>Nocardioides zeae sp. nov., isolated from the stem of Zea mays.</title>
        <authorList>
            <person name="Glaeser S.P."/>
            <person name="McInroy J.A."/>
            <person name="Busse H.J."/>
            <person name="Kampfer P."/>
        </authorList>
    </citation>
    <scope>NUCLEOTIDE SEQUENCE [LARGE SCALE GENOMIC DNA]</scope>
    <source>
        <strain evidence="11 12">JCM 30728</strain>
    </source>
</reference>
<keyword evidence="3" id="KW-1003">Cell membrane</keyword>
<dbReference type="Pfam" id="PF00672">
    <property type="entry name" value="HAMP"/>
    <property type="match status" value="1"/>
</dbReference>
<keyword evidence="4 8" id="KW-0812">Transmembrane</keyword>
<comment type="similarity">
    <text evidence="2">Belongs to the adenylyl cyclase class-3 family.</text>
</comment>
<dbReference type="SUPFAM" id="SSF55073">
    <property type="entry name" value="Nucleotide cyclase"/>
    <property type="match status" value="1"/>
</dbReference>
<protein>
    <submittedName>
        <fullName evidence="11">Adenylate/guanylate cyclase domain-containing protein</fullName>
    </submittedName>
</protein>
<feature type="transmembrane region" description="Helical" evidence="8">
    <location>
        <begin position="153"/>
        <end position="174"/>
    </location>
</feature>
<dbReference type="CDD" id="cd06225">
    <property type="entry name" value="HAMP"/>
    <property type="match status" value="1"/>
</dbReference>
<feature type="domain" description="Guanylate cyclase" evidence="9">
    <location>
        <begin position="345"/>
        <end position="469"/>
    </location>
</feature>
<evidence type="ECO:0000256" key="7">
    <source>
        <dbReference type="SAM" id="MobiDB-lite"/>
    </source>
</evidence>
<dbReference type="SUPFAM" id="SSF158472">
    <property type="entry name" value="HAMP domain-like"/>
    <property type="match status" value="1"/>
</dbReference>
<comment type="caution">
    <text evidence="11">The sequence shown here is derived from an EMBL/GenBank/DDBJ whole genome shotgun (WGS) entry which is preliminary data.</text>
</comment>
<evidence type="ECO:0000256" key="2">
    <source>
        <dbReference type="ARBA" id="ARBA00005381"/>
    </source>
</evidence>
<keyword evidence="12" id="KW-1185">Reference proteome</keyword>
<keyword evidence="6 8" id="KW-0472">Membrane</keyword>